<dbReference type="AlphaFoldDB" id="A0A8E2W930"/>
<evidence type="ECO:0000313" key="3">
    <source>
        <dbReference type="Proteomes" id="UP000245631"/>
    </source>
</evidence>
<evidence type="ECO:0000313" key="2">
    <source>
        <dbReference type="EMBL" id="PWJ86939.1"/>
    </source>
</evidence>
<dbReference type="Proteomes" id="UP000245631">
    <property type="component" value="Unassembled WGS sequence"/>
</dbReference>
<comment type="caution">
    <text evidence="2">The sequence shown here is derived from an EMBL/GenBank/DDBJ whole genome shotgun (WGS) entry which is preliminary data.</text>
</comment>
<name>A0A8E2W930_RHILI</name>
<protein>
    <submittedName>
        <fullName evidence="2">Putative superfamily III holin-X</fullName>
    </submittedName>
</protein>
<evidence type="ECO:0000256" key="1">
    <source>
        <dbReference type="SAM" id="Phobius"/>
    </source>
</evidence>
<feature type="transmembrane region" description="Helical" evidence="1">
    <location>
        <begin position="40"/>
        <end position="65"/>
    </location>
</feature>
<dbReference type="Pfam" id="PF07332">
    <property type="entry name" value="Phage_holin_3_6"/>
    <property type="match status" value="1"/>
</dbReference>
<dbReference type="RefSeq" id="WP_109671838.1">
    <property type="nucleotide sequence ID" value="NZ_QGGH01000020.1"/>
</dbReference>
<gene>
    <name evidence="2" type="ORF">C8D77_12037</name>
</gene>
<feature type="transmembrane region" description="Helical" evidence="1">
    <location>
        <begin position="71"/>
        <end position="96"/>
    </location>
</feature>
<sequence>MEDGADRRPFSSVVNEAIGHVASLMRLDLRLLEAEMRGKTATILSSGACGMAAAILFMLAAFALVEFLILAMIHLGVGSMVACLLVGIVLIGGGFFSLHLAKQALVGWTITPVETVNQVRSDVAALKQGIRYGSTQQ</sequence>
<dbReference type="GeneID" id="61055976"/>
<dbReference type="EMBL" id="QGGH01000020">
    <property type="protein sequence ID" value="PWJ86939.1"/>
    <property type="molecule type" value="Genomic_DNA"/>
</dbReference>
<keyword evidence="1" id="KW-0812">Transmembrane</keyword>
<reference evidence="2 3" key="1">
    <citation type="submission" date="2018-05" db="EMBL/GenBank/DDBJ databases">
        <title>Genomic Encyclopedia of Type Strains, Phase IV (KMG-IV): sequencing the most valuable type-strain genomes for metagenomic binning, comparative biology and taxonomic classification.</title>
        <authorList>
            <person name="Goeker M."/>
        </authorList>
    </citation>
    <scope>NUCLEOTIDE SEQUENCE [LARGE SCALE GENOMIC DNA]</scope>
    <source>
        <strain evidence="2 3">DSM 2626</strain>
    </source>
</reference>
<keyword evidence="1" id="KW-1133">Transmembrane helix</keyword>
<proteinExistence type="predicted"/>
<keyword evidence="1" id="KW-0472">Membrane</keyword>
<organism evidence="2 3">
    <name type="scientific">Rhizobium loti</name>
    <name type="common">Mesorhizobium loti</name>
    <dbReference type="NCBI Taxonomy" id="381"/>
    <lineage>
        <taxon>Bacteria</taxon>
        <taxon>Pseudomonadati</taxon>
        <taxon>Pseudomonadota</taxon>
        <taxon>Alphaproteobacteria</taxon>
        <taxon>Hyphomicrobiales</taxon>
        <taxon>Phyllobacteriaceae</taxon>
        <taxon>Mesorhizobium</taxon>
    </lineage>
</organism>
<accession>A0A8E2W930</accession>
<dbReference type="InterPro" id="IPR009937">
    <property type="entry name" value="Phage_holin_3_6"/>
</dbReference>